<keyword evidence="5" id="KW-0804">Transcription</keyword>
<dbReference type="Proteomes" id="UP001500620">
    <property type="component" value="Unassembled WGS sequence"/>
</dbReference>
<evidence type="ECO:0000256" key="4">
    <source>
        <dbReference type="ARBA" id="ARBA00023125"/>
    </source>
</evidence>
<evidence type="ECO:0000259" key="6">
    <source>
        <dbReference type="Pfam" id="PF04542"/>
    </source>
</evidence>
<protein>
    <submittedName>
        <fullName evidence="8">SigE family RNA polymerase sigma factor</fullName>
    </submittedName>
</protein>
<comment type="similarity">
    <text evidence="1">Belongs to the sigma-70 factor family. ECF subfamily.</text>
</comment>
<dbReference type="Gene3D" id="1.10.10.10">
    <property type="entry name" value="Winged helix-like DNA-binding domain superfamily/Winged helix DNA-binding domain"/>
    <property type="match status" value="1"/>
</dbReference>
<dbReference type="InterPro" id="IPR013249">
    <property type="entry name" value="RNA_pol_sigma70_r4_t2"/>
</dbReference>
<keyword evidence="3" id="KW-0731">Sigma factor</keyword>
<proteinExistence type="inferred from homology"/>
<dbReference type="InterPro" id="IPR013324">
    <property type="entry name" value="RNA_pol_sigma_r3/r4-like"/>
</dbReference>
<reference evidence="9" key="1">
    <citation type="journal article" date="2019" name="Int. J. Syst. Evol. Microbiol.">
        <title>The Global Catalogue of Microorganisms (GCM) 10K type strain sequencing project: providing services to taxonomists for standard genome sequencing and annotation.</title>
        <authorList>
            <consortium name="The Broad Institute Genomics Platform"/>
            <consortium name="The Broad Institute Genome Sequencing Center for Infectious Disease"/>
            <person name="Wu L."/>
            <person name="Ma J."/>
        </authorList>
    </citation>
    <scope>NUCLEOTIDE SEQUENCE [LARGE SCALE GENOMIC DNA]</scope>
    <source>
        <strain evidence="9">JCM 17441</strain>
    </source>
</reference>
<dbReference type="RefSeq" id="WP_345129071.1">
    <property type="nucleotide sequence ID" value="NZ_BAABAT010000011.1"/>
</dbReference>
<evidence type="ECO:0000313" key="8">
    <source>
        <dbReference type="EMBL" id="GAA4251596.1"/>
    </source>
</evidence>
<keyword evidence="4" id="KW-0238">DNA-binding</keyword>
<dbReference type="PANTHER" id="PTHR43133:SF50">
    <property type="entry name" value="ECF RNA POLYMERASE SIGMA FACTOR SIGM"/>
    <property type="match status" value="1"/>
</dbReference>
<evidence type="ECO:0000256" key="5">
    <source>
        <dbReference type="ARBA" id="ARBA00023163"/>
    </source>
</evidence>
<evidence type="ECO:0000256" key="2">
    <source>
        <dbReference type="ARBA" id="ARBA00023015"/>
    </source>
</evidence>
<accession>A0ABP8DBF8</accession>
<dbReference type="NCBIfam" id="TIGR02937">
    <property type="entry name" value="sigma70-ECF"/>
    <property type="match status" value="1"/>
</dbReference>
<keyword evidence="9" id="KW-1185">Reference proteome</keyword>
<dbReference type="Pfam" id="PF04542">
    <property type="entry name" value="Sigma70_r2"/>
    <property type="match status" value="1"/>
</dbReference>
<organism evidence="8 9">
    <name type="scientific">Dactylosporangium darangshiense</name>
    <dbReference type="NCBI Taxonomy" id="579108"/>
    <lineage>
        <taxon>Bacteria</taxon>
        <taxon>Bacillati</taxon>
        <taxon>Actinomycetota</taxon>
        <taxon>Actinomycetes</taxon>
        <taxon>Micromonosporales</taxon>
        <taxon>Micromonosporaceae</taxon>
        <taxon>Dactylosporangium</taxon>
    </lineage>
</organism>
<dbReference type="Pfam" id="PF08281">
    <property type="entry name" value="Sigma70_r4_2"/>
    <property type="match status" value="1"/>
</dbReference>
<gene>
    <name evidence="8" type="ORF">GCM10022255_044850</name>
</gene>
<dbReference type="Gene3D" id="1.10.1740.10">
    <property type="match status" value="1"/>
</dbReference>
<dbReference type="InterPro" id="IPR014284">
    <property type="entry name" value="RNA_pol_sigma-70_dom"/>
</dbReference>
<dbReference type="EMBL" id="BAABAT010000011">
    <property type="protein sequence ID" value="GAA4251596.1"/>
    <property type="molecule type" value="Genomic_DNA"/>
</dbReference>
<evidence type="ECO:0000256" key="3">
    <source>
        <dbReference type="ARBA" id="ARBA00023082"/>
    </source>
</evidence>
<keyword evidence="2" id="KW-0805">Transcription regulation</keyword>
<evidence type="ECO:0000259" key="7">
    <source>
        <dbReference type="Pfam" id="PF08281"/>
    </source>
</evidence>
<name>A0ABP8DBF8_9ACTN</name>
<dbReference type="InterPro" id="IPR014325">
    <property type="entry name" value="RNA_pol_sigma-E_actinobac"/>
</dbReference>
<comment type="caution">
    <text evidence="8">The sequence shown here is derived from an EMBL/GenBank/DDBJ whole genome shotgun (WGS) entry which is preliminary data.</text>
</comment>
<dbReference type="InterPro" id="IPR007627">
    <property type="entry name" value="RNA_pol_sigma70_r2"/>
</dbReference>
<sequence length="177" mass="20044">MRAEVQQQYTEYVTGRLPALRKLAYVLCGNDHHADDLVQQTITKLYIRWRRVSDIEHLDKYVRTMLVRAFVDEKRRPWARVGLVAQTPDRADPWAALDDRVADAVAVRAALAKVPGRQQAVLILRFLCDMPVEDVAMALDCSPGTVKSQSSRGLATLRRLLGGADQLDRRQHARKEG</sequence>
<evidence type="ECO:0000256" key="1">
    <source>
        <dbReference type="ARBA" id="ARBA00010641"/>
    </source>
</evidence>
<dbReference type="SUPFAM" id="SSF88946">
    <property type="entry name" value="Sigma2 domain of RNA polymerase sigma factors"/>
    <property type="match status" value="1"/>
</dbReference>
<dbReference type="CDD" id="cd06171">
    <property type="entry name" value="Sigma70_r4"/>
    <property type="match status" value="1"/>
</dbReference>
<dbReference type="InterPro" id="IPR036388">
    <property type="entry name" value="WH-like_DNA-bd_sf"/>
</dbReference>
<dbReference type="InterPro" id="IPR039425">
    <property type="entry name" value="RNA_pol_sigma-70-like"/>
</dbReference>
<feature type="domain" description="RNA polymerase sigma factor 70 region 4 type 2" evidence="7">
    <location>
        <begin position="106"/>
        <end position="157"/>
    </location>
</feature>
<evidence type="ECO:0000313" key="9">
    <source>
        <dbReference type="Proteomes" id="UP001500620"/>
    </source>
</evidence>
<feature type="domain" description="RNA polymerase sigma-70 region 2" evidence="6">
    <location>
        <begin position="17"/>
        <end position="78"/>
    </location>
</feature>
<dbReference type="PANTHER" id="PTHR43133">
    <property type="entry name" value="RNA POLYMERASE ECF-TYPE SIGMA FACTO"/>
    <property type="match status" value="1"/>
</dbReference>
<dbReference type="SUPFAM" id="SSF88659">
    <property type="entry name" value="Sigma3 and sigma4 domains of RNA polymerase sigma factors"/>
    <property type="match status" value="1"/>
</dbReference>
<dbReference type="InterPro" id="IPR013325">
    <property type="entry name" value="RNA_pol_sigma_r2"/>
</dbReference>
<dbReference type="NCBIfam" id="TIGR02983">
    <property type="entry name" value="SigE-fam_strep"/>
    <property type="match status" value="1"/>
</dbReference>